<feature type="transmembrane region" description="Helical" evidence="8">
    <location>
        <begin position="335"/>
        <end position="357"/>
    </location>
</feature>
<evidence type="ECO:0000256" key="7">
    <source>
        <dbReference type="ARBA" id="ARBA00024033"/>
    </source>
</evidence>
<keyword evidence="3" id="KW-0808">Transferase</keyword>
<dbReference type="RefSeq" id="WP_380050456.1">
    <property type="nucleotide sequence ID" value="NZ_JBHLTC010000028.1"/>
</dbReference>
<dbReference type="EMBL" id="JBHLTC010000028">
    <property type="protein sequence ID" value="MFC0626621.1"/>
    <property type="molecule type" value="Genomic_DNA"/>
</dbReference>
<keyword evidence="6 8" id="KW-0472">Membrane</keyword>
<name>A0ABV6QPQ3_9ACTN</name>
<keyword evidence="4 8" id="KW-0812">Transmembrane</keyword>
<reference evidence="9 10" key="1">
    <citation type="submission" date="2024-09" db="EMBL/GenBank/DDBJ databases">
        <authorList>
            <person name="Sun Q."/>
            <person name="Mori K."/>
        </authorList>
    </citation>
    <scope>NUCLEOTIDE SEQUENCE [LARGE SCALE GENOMIC DNA]</scope>
    <source>
        <strain evidence="9 10">CGMCC 1.15906</strain>
    </source>
</reference>
<comment type="caution">
    <text evidence="9">The sequence shown here is derived from an EMBL/GenBank/DDBJ whole genome shotgun (WGS) entry which is preliminary data.</text>
</comment>
<evidence type="ECO:0000256" key="1">
    <source>
        <dbReference type="ARBA" id="ARBA00004651"/>
    </source>
</evidence>
<feature type="transmembrane region" description="Helical" evidence="8">
    <location>
        <begin position="165"/>
        <end position="186"/>
    </location>
</feature>
<sequence length="416" mass="45399">MTGGTIRPALILVGALGAVALGSWQFGFLNSQIDLRVYRMGGSVLLDGGSLYDAQLAGSGLPFTYPPFSAVMMLPLAVVPLWLAVIAWTTLSVLCLAWIWRTTLATVDLPERFRPTLLVITVLTVLSLPLEPVWQTVQFGQINLLLTAMILVDLMRPANARGRGFWVGVAIGIKLTPLPFLAFLLVTKQWKALRNALAGLIATMAIGFAVVPKQSWSYWTEIMPNAERVGGLAYTANQSVMGFLTRVLGDSSAVRPLWFVLSCIIALTAIWLSRQLWVKGERLGAISVCAFAVLYASPVSWSHHWVWIIPLGISLIRASYDLWGRRPAQVGLRANAKPILIGVAWFGLFAWGPIWHVPYRDDRELEWNFGQALLGNSYLLAGLAAMAYLTVVSRALAPQPAAGAELSEPAPNTAPR</sequence>
<evidence type="ECO:0000256" key="5">
    <source>
        <dbReference type="ARBA" id="ARBA00022989"/>
    </source>
</evidence>
<feature type="transmembrane region" description="Helical" evidence="8">
    <location>
        <begin position="112"/>
        <end position="130"/>
    </location>
</feature>
<keyword evidence="5 8" id="KW-1133">Transmembrane helix</keyword>
<feature type="transmembrane region" description="Helical" evidence="8">
    <location>
        <begin position="193"/>
        <end position="211"/>
    </location>
</feature>
<evidence type="ECO:0000256" key="6">
    <source>
        <dbReference type="ARBA" id="ARBA00023136"/>
    </source>
</evidence>
<evidence type="ECO:0000313" key="9">
    <source>
        <dbReference type="EMBL" id="MFC0626621.1"/>
    </source>
</evidence>
<feature type="transmembrane region" description="Helical" evidence="8">
    <location>
        <begin position="377"/>
        <end position="397"/>
    </location>
</feature>
<evidence type="ECO:0000313" key="10">
    <source>
        <dbReference type="Proteomes" id="UP001589890"/>
    </source>
</evidence>
<dbReference type="Pfam" id="PF09594">
    <property type="entry name" value="GT87"/>
    <property type="match status" value="1"/>
</dbReference>
<evidence type="ECO:0000256" key="4">
    <source>
        <dbReference type="ARBA" id="ARBA00022692"/>
    </source>
</evidence>
<comment type="similarity">
    <text evidence="7">Belongs to the glycosyltransferase 87 family.</text>
</comment>
<dbReference type="Proteomes" id="UP001589890">
    <property type="component" value="Unassembled WGS sequence"/>
</dbReference>
<feature type="transmembrane region" description="Helical" evidence="8">
    <location>
        <begin position="6"/>
        <end position="29"/>
    </location>
</feature>
<keyword evidence="10" id="KW-1185">Reference proteome</keyword>
<feature type="transmembrane region" description="Helical" evidence="8">
    <location>
        <begin position="76"/>
        <end position="100"/>
    </location>
</feature>
<evidence type="ECO:0000256" key="2">
    <source>
        <dbReference type="ARBA" id="ARBA00022475"/>
    </source>
</evidence>
<organism evidence="9 10">
    <name type="scientific">Kribbella deserti</name>
    <dbReference type="NCBI Taxonomy" id="1926257"/>
    <lineage>
        <taxon>Bacteria</taxon>
        <taxon>Bacillati</taxon>
        <taxon>Actinomycetota</taxon>
        <taxon>Actinomycetes</taxon>
        <taxon>Propionibacteriales</taxon>
        <taxon>Kribbellaceae</taxon>
        <taxon>Kribbella</taxon>
    </lineage>
</organism>
<accession>A0ABV6QPQ3</accession>
<gene>
    <name evidence="9" type="ORF">ACFFGN_21255</name>
</gene>
<comment type="subcellular location">
    <subcellularLocation>
        <location evidence="1">Cell membrane</location>
        <topology evidence="1">Multi-pass membrane protein</topology>
    </subcellularLocation>
</comment>
<proteinExistence type="inferred from homology"/>
<evidence type="ECO:0000256" key="3">
    <source>
        <dbReference type="ARBA" id="ARBA00022679"/>
    </source>
</evidence>
<evidence type="ECO:0000256" key="8">
    <source>
        <dbReference type="SAM" id="Phobius"/>
    </source>
</evidence>
<dbReference type="InterPro" id="IPR018584">
    <property type="entry name" value="GT87"/>
</dbReference>
<keyword evidence="2" id="KW-1003">Cell membrane</keyword>
<feature type="transmembrane region" description="Helical" evidence="8">
    <location>
        <begin position="253"/>
        <end position="271"/>
    </location>
</feature>
<protein>
    <submittedName>
        <fullName evidence="9">Glycosyltransferase 87 family protein</fullName>
    </submittedName>
</protein>